<evidence type="ECO:0000313" key="1">
    <source>
        <dbReference type="EMBL" id="EDL85968.1"/>
    </source>
</evidence>
<dbReference type="Proteomes" id="UP000234681">
    <property type="component" value="Chromosome 3"/>
</dbReference>
<reference evidence="1 2" key="1">
    <citation type="submission" date="2005-09" db="EMBL/GenBank/DDBJ databases">
        <authorList>
            <person name="Mural R.J."/>
            <person name="Li P.W."/>
            <person name="Adams M.D."/>
            <person name="Amanatides P.G."/>
            <person name="Baden-Tillson H."/>
            <person name="Barnstead M."/>
            <person name="Chin S.H."/>
            <person name="Dew I."/>
            <person name="Evans C.A."/>
            <person name="Ferriera S."/>
            <person name="Flanigan M."/>
            <person name="Fosler C."/>
            <person name="Glodek A."/>
            <person name="Gu Z."/>
            <person name="Holt R.A."/>
            <person name="Jennings D."/>
            <person name="Kraft C.L."/>
            <person name="Lu F."/>
            <person name="Nguyen T."/>
            <person name="Nusskern D.R."/>
            <person name="Pfannkoch C.M."/>
            <person name="Sitter C."/>
            <person name="Sutton G.G."/>
            <person name="Venter J.C."/>
            <person name="Wang Z."/>
            <person name="Woodage T."/>
            <person name="Zheng X.H."/>
            <person name="Zhong F."/>
        </authorList>
    </citation>
    <scope>NUCLEOTIDE SEQUENCE [LARGE SCALE GENOMIC DNA]</scope>
    <source>
        <strain>BN</strain>
        <strain evidence="2">Sprague-Dawley</strain>
    </source>
</reference>
<name>A6KHY7_RAT</name>
<gene>
    <name evidence="1" type="ORF">rCG_37520</name>
</gene>
<dbReference type="AlphaFoldDB" id="A6KHY7"/>
<proteinExistence type="predicted"/>
<sequence>MKGCSSESLSTPLGGLTLSIGSLVPSEVY</sequence>
<dbReference type="EMBL" id="CH474050">
    <property type="protein sequence ID" value="EDL85968.1"/>
    <property type="molecule type" value="Genomic_DNA"/>
</dbReference>
<evidence type="ECO:0000313" key="2">
    <source>
        <dbReference type="Proteomes" id="UP000234681"/>
    </source>
</evidence>
<protein>
    <submittedName>
        <fullName evidence="1">RCG37520</fullName>
    </submittedName>
</protein>
<organism evidence="1 2">
    <name type="scientific">Rattus norvegicus</name>
    <name type="common">Rat</name>
    <dbReference type="NCBI Taxonomy" id="10116"/>
    <lineage>
        <taxon>Eukaryota</taxon>
        <taxon>Metazoa</taxon>
        <taxon>Chordata</taxon>
        <taxon>Craniata</taxon>
        <taxon>Vertebrata</taxon>
        <taxon>Euteleostomi</taxon>
        <taxon>Mammalia</taxon>
        <taxon>Eutheria</taxon>
        <taxon>Euarchontoglires</taxon>
        <taxon>Glires</taxon>
        <taxon>Rodentia</taxon>
        <taxon>Myomorpha</taxon>
        <taxon>Muroidea</taxon>
        <taxon>Muridae</taxon>
        <taxon>Murinae</taxon>
        <taxon>Rattus</taxon>
    </lineage>
</organism>
<accession>A6KHY7</accession>